<reference evidence="1 2" key="1">
    <citation type="journal article" date="2012" name="FEMS Yeast Res.">
        <title>The genome sequence of the wine yeast VIN7 reveals an allotriploid hybrid genome with Saccharomyces cerevisiae and Saccharomyces kudriavzevii origins.</title>
        <authorList>
            <person name="Borneman A.R."/>
            <person name="Desany B.A."/>
            <person name="Riches D."/>
            <person name="Affourtit J.P."/>
            <person name="Forgan A.H."/>
            <person name="Pretorius I.S."/>
            <person name="Egholm M."/>
            <person name="Chambers P.J."/>
        </authorList>
    </citation>
    <scope>NUCLEOTIDE SEQUENCE [LARGE SCALE GENOMIC DNA]</scope>
    <source>
        <strain evidence="1 2">VIN7</strain>
    </source>
</reference>
<accession>H0GSB8</accession>
<dbReference type="Proteomes" id="UP000009009">
    <property type="component" value="Unassembled WGS sequence"/>
</dbReference>
<dbReference type="OrthoDB" id="1658288at2759"/>
<evidence type="ECO:0000313" key="2">
    <source>
        <dbReference type="Proteomes" id="UP000009009"/>
    </source>
</evidence>
<evidence type="ECO:0000313" key="1">
    <source>
        <dbReference type="EMBL" id="EHN03290.1"/>
    </source>
</evidence>
<dbReference type="HOGENOM" id="CLU_2279085_0_0_1"/>
<comment type="caution">
    <text evidence="1">The sequence shown here is derived from an EMBL/GenBank/DDBJ whole genome shotgun (WGS) entry which is preliminary data.</text>
</comment>
<sequence length="102" mass="11855">MYPIFVQISQSSTEEKIPWKKKYPYIKSSDLIQMRNVLMTLRMQNKFVHKNLLAMEDKLLNVAAELGNNDAISILSFNAIQQQERATPNIMIKMTLKLLIDL</sequence>
<dbReference type="AlphaFoldDB" id="H0GSB8"/>
<proteinExistence type="predicted"/>
<name>H0GSB8_SACCK</name>
<protein>
    <submittedName>
        <fullName evidence="1">Mss2p</fullName>
    </submittedName>
</protein>
<keyword evidence="2" id="KW-1185">Reference proteome</keyword>
<organism evidence="1 2">
    <name type="scientific">Saccharomyces cerevisiae x Saccharomyces kudriavzevii (strain VIN7)</name>
    <name type="common">Yeast</name>
    <dbReference type="NCBI Taxonomy" id="1095631"/>
    <lineage>
        <taxon>Eukaryota</taxon>
        <taxon>Fungi</taxon>
        <taxon>Dikarya</taxon>
        <taxon>Ascomycota</taxon>
        <taxon>Saccharomycotina</taxon>
        <taxon>Saccharomycetes</taxon>
        <taxon>Saccharomycetales</taxon>
        <taxon>Saccharomycetaceae</taxon>
        <taxon>Saccharomyces</taxon>
    </lineage>
</organism>
<gene>
    <name evidence="1" type="ORF">VIN7_6045</name>
</gene>
<dbReference type="EMBL" id="AGVY01000154">
    <property type="protein sequence ID" value="EHN03290.1"/>
    <property type="molecule type" value="Genomic_DNA"/>
</dbReference>